<evidence type="ECO:0000313" key="2">
    <source>
        <dbReference type="Proteomes" id="UP001056120"/>
    </source>
</evidence>
<dbReference type="Proteomes" id="UP001056120">
    <property type="component" value="Linkage Group LG10"/>
</dbReference>
<reference evidence="2" key="1">
    <citation type="journal article" date="2022" name="Mol. Ecol. Resour.">
        <title>The genomes of chicory, endive, great burdock and yacon provide insights into Asteraceae palaeo-polyploidization history and plant inulin production.</title>
        <authorList>
            <person name="Fan W."/>
            <person name="Wang S."/>
            <person name="Wang H."/>
            <person name="Wang A."/>
            <person name="Jiang F."/>
            <person name="Liu H."/>
            <person name="Zhao H."/>
            <person name="Xu D."/>
            <person name="Zhang Y."/>
        </authorList>
    </citation>
    <scope>NUCLEOTIDE SEQUENCE [LARGE SCALE GENOMIC DNA]</scope>
    <source>
        <strain evidence="2">cv. Yunnan</strain>
    </source>
</reference>
<name>A0ACB9I5K9_9ASTR</name>
<accession>A0ACB9I5K9</accession>
<reference evidence="1 2" key="2">
    <citation type="journal article" date="2022" name="Mol. Ecol. Resour.">
        <title>The genomes of chicory, endive, great burdock and yacon provide insights into Asteraceae paleo-polyploidization history and plant inulin production.</title>
        <authorList>
            <person name="Fan W."/>
            <person name="Wang S."/>
            <person name="Wang H."/>
            <person name="Wang A."/>
            <person name="Jiang F."/>
            <person name="Liu H."/>
            <person name="Zhao H."/>
            <person name="Xu D."/>
            <person name="Zhang Y."/>
        </authorList>
    </citation>
    <scope>NUCLEOTIDE SEQUENCE [LARGE SCALE GENOMIC DNA]</scope>
    <source>
        <strain evidence="2">cv. Yunnan</strain>
        <tissue evidence="1">Leaves</tissue>
    </source>
</reference>
<keyword evidence="2" id="KW-1185">Reference proteome</keyword>
<comment type="caution">
    <text evidence="1">The sequence shown here is derived from an EMBL/GenBank/DDBJ whole genome shotgun (WGS) entry which is preliminary data.</text>
</comment>
<proteinExistence type="predicted"/>
<dbReference type="EMBL" id="CM042027">
    <property type="protein sequence ID" value="KAI3802963.1"/>
    <property type="molecule type" value="Genomic_DNA"/>
</dbReference>
<protein>
    <submittedName>
        <fullName evidence="1">Uncharacterized protein</fullName>
    </submittedName>
</protein>
<organism evidence="1 2">
    <name type="scientific">Smallanthus sonchifolius</name>
    <dbReference type="NCBI Taxonomy" id="185202"/>
    <lineage>
        <taxon>Eukaryota</taxon>
        <taxon>Viridiplantae</taxon>
        <taxon>Streptophyta</taxon>
        <taxon>Embryophyta</taxon>
        <taxon>Tracheophyta</taxon>
        <taxon>Spermatophyta</taxon>
        <taxon>Magnoliopsida</taxon>
        <taxon>eudicotyledons</taxon>
        <taxon>Gunneridae</taxon>
        <taxon>Pentapetalae</taxon>
        <taxon>asterids</taxon>
        <taxon>campanulids</taxon>
        <taxon>Asterales</taxon>
        <taxon>Asteraceae</taxon>
        <taxon>Asteroideae</taxon>
        <taxon>Heliantheae alliance</taxon>
        <taxon>Millerieae</taxon>
        <taxon>Smallanthus</taxon>
    </lineage>
</organism>
<sequence length="407" mass="46924">MGNRMTNLAPFQALLEEVVGKIFNRLCKLFKSFNSSLCFNERFMDRVDGSNLWFFHTRESFEDIGMLLGYDRQAELKFSISLSHLSAPAILNTEIPRLLAATGNLFLFVLDPLKDALLVWNPFIREYKRLHWPFEVTDSTFRSPIHVKFIVLSPKLLHFELVCVENHFDEPVHFIYNLVTMSWMRRVATRELDDIQLDKTDHRSLFLMEDLAYLISFSNVDSDFPLYVNPPPSFYEVGWDPNIQSAFTPGWTDDRPKLANRGKRRHKHRQPRDQITEVFVSFQIEAPTGFSALSTTLPMKRGERRHILQWMAFVGWHSCTNLDWDYNQYGEQDDASEEFDSAPVVSSSGLVASADCETKSGLPPVATRRLTRHAPKAKRDLKHITTTSPEATTARLRPRLIALAPID</sequence>
<evidence type="ECO:0000313" key="1">
    <source>
        <dbReference type="EMBL" id="KAI3802963.1"/>
    </source>
</evidence>
<gene>
    <name evidence="1" type="ORF">L1987_31110</name>
</gene>